<proteinExistence type="predicted"/>
<keyword evidence="3" id="KW-1185">Reference proteome</keyword>
<comment type="caution">
    <text evidence="2">The sequence shown here is derived from an EMBL/GenBank/DDBJ whole genome shotgun (WGS) entry which is preliminary data.</text>
</comment>
<protein>
    <submittedName>
        <fullName evidence="2">Uncharacterized protein</fullName>
    </submittedName>
</protein>
<feature type="compositionally biased region" description="Polar residues" evidence="1">
    <location>
        <begin position="40"/>
        <end position="55"/>
    </location>
</feature>
<evidence type="ECO:0000256" key="1">
    <source>
        <dbReference type="SAM" id="MobiDB-lite"/>
    </source>
</evidence>
<evidence type="ECO:0000313" key="3">
    <source>
        <dbReference type="Proteomes" id="UP001196413"/>
    </source>
</evidence>
<dbReference type="Proteomes" id="UP001196413">
    <property type="component" value="Unassembled WGS sequence"/>
</dbReference>
<accession>A0AAD5MPV5</accession>
<evidence type="ECO:0000313" key="2">
    <source>
        <dbReference type="EMBL" id="KAJ1353331.1"/>
    </source>
</evidence>
<reference evidence="2" key="1">
    <citation type="submission" date="2021-06" db="EMBL/GenBank/DDBJ databases">
        <title>Parelaphostrongylus tenuis whole genome reference sequence.</title>
        <authorList>
            <person name="Garwood T.J."/>
            <person name="Larsen P.A."/>
            <person name="Fountain-Jones N.M."/>
            <person name="Garbe J.R."/>
            <person name="Macchietto M.G."/>
            <person name="Kania S.A."/>
            <person name="Gerhold R.W."/>
            <person name="Richards J.E."/>
            <person name="Wolf T.M."/>
        </authorList>
    </citation>
    <scope>NUCLEOTIDE SEQUENCE</scope>
    <source>
        <strain evidence="2">MNPRO001-30</strain>
        <tissue evidence="2">Meninges</tissue>
    </source>
</reference>
<dbReference type="AlphaFoldDB" id="A0AAD5MPV5"/>
<gene>
    <name evidence="2" type="ORF">KIN20_009937</name>
</gene>
<sequence>MNDHGAFACELSWFHVILRTSCSSNITLDEESIKPKAEASFSSDGSLTQNPIFDE</sequence>
<feature type="region of interest" description="Disordered" evidence="1">
    <location>
        <begin position="34"/>
        <end position="55"/>
    </location>
</feature>
<name>A0AAD5MPV5_PARTN</name>
<dbReference type="EMBL" id="JAHQIW010001684">
    <property type="protein sequence ID" value="KAJ1353331.1"/>
    <property type="molecule type" value="Genomic_DNA"/>
</dbReference>
<organism evidence="2 3">
    <name type="scientific">Parelaphostrongylus tenuis</name>
    <name type="common">Meningeal worm</name>
    <dbReference type="NCBI Taxonomy" id="148309"/>
    <lineage>
        <taxon>Eukaryota</taxon>
        <taxon>Metazoa</taxon>
        <taxon>Ecdysozoa</taxon>
        <taxon>Nematoda</taxon>
        <taxon>Chromadorea</taxon>
        <taxon>Rhabditida</taxon>
        <taxon>Rhabditina</taxon>
        <taxon>Rhabditomorpha</taxon>
        <taxon>Strongyloidea</taxon>
        <taxon>Metastrongylidae</taxon>
        <taxon>Parelaphostrongylus</taxon>
    </lineage>
</organism>